<dbReference type="InterPro" id="IPR036291">
    <property type="entry name" value="NAD(P)-bd_dom_sf"/>
</dbReference>
<dbReference type="InterPro" id="IPR006140">
    <property type="entry name" value="D-isomer_DH_NAD-bd"/>
</dbReference>
<proteinExistence type="predicted"/>
<name>A0A2J6X9X2_9CHLR</name>
<dbReference type="Gene3D" id="3.40.50.720">
    <property type="entry name" value="NAD(P)-binding Rossmann-like Domain"/>
    <property type="match status" value="2"/>
</dbReference>
<organism evidence="2 3">
    <name type="scientific">Chloroflexus aggregans</name>
    <dbReference type="NCBI Taxonomy" id="152260"/>
    <lineage>
        <taxon>Bacteria</taxon>
        <taxon>Bacillati</taxon>
        <taxon>Chloroflexota</taxon>
        <taxon>Chloroflexia</taxon>
        <taxon>Chloroflexales</taxon>
        <taxon>Chloroflexineae</taxon>
        <taxon>Chloroflexaceae</taxon>
        <taxon>Chloroflexus</taxon>
    </lineage>
</organism>
<dbReference type="EMBL" id="PNIQ01000266">
    <property type="protein sequence ID" value="PMP84272.1"/>
    <property type="molecule type" value="Genomic_DNA"/>
</dbReference>
<dbReference type="GO" id="GO:0051287">
    <property type="term" value="F:NAD binding"/>
    <property type="evidence" value="ECO:0007669"/>
    <property type="project" value="InterPro"/>
</dbReference>
<evidence type="ECO:0000259" key="1">
    <source>
        <dbReference type="Pfam" id="PF02826"/>
    </source>
</evidence>
<reference evidence="2 3" key="1">
    <citation type="submission" date="2018-01" db="EMBL/GenBank/DDBJ databases">
        <title>Metagenomic assembled genomes from two thermal pools in the Uzon Caldera, Kamchatka, Russia.</title>
        <authorList>
            <person name="Wilkins L."/>
            <person name="Ettinger C."/>
        </authorList>
    </citation>
    <scope>NUCLEOTIDE SEQUENCE [LARGE SCALE GENOMIC DNA]</scope>
    <source>
        <strain evidence="2">ZAV-02</strain>
    </source>
</reference>
<dbReference type="Proteomes" id="UP000243376">
    <property type="component" value="Unassembled WGS sequence"/>
</dbReference>
<dbReference type="SUPFAM" id="SSF51735">
    <property type="entry name" value="NAD(P)-binding Rossmann-fold domains"/>
    <property type="match status" value="1"/>
</dbReference>
<sequence length="57" mass="6063">FEREPIGPDHPLLALPNVVLTPHIGSASIATRVRMATLAAENLVTVLSGRATPHVVR</sequence>
<dbReference type="AlphaFoldDB" id="A0A2J6X9X2"/>
<comment type="caution">
    <text evidence="2">The sequence shown here is derived from an EMBL/GenBank/DDBJ whole genome shotgun (WGS) entry which is preliminary data.</text>
</comment>
<gene>
    <name evidence="2" type="ORF">C0184_04000</name>
</gene>
<evidence type="ECO:0000313" key="3">
    <source>
        <dbReference type="Proteomes" id="UP000243376"/>
    </source>
</evidence>
<evidence type="ECO:0000313" key="2">
    <source>
        <dbReference type="EMBL" id="PMP84272.1"/>
    </source>
</evidence>
<feature type="non-terminal residue" evidence="2">
    <location>
        <position position="1"/>
    </location>
</feature>
<protein>
    <submittedName>
        <fullName evidence="2">D-glycerate dehydrogenase</fullName>
    </submittedName>
</protein>
<dbReference type="Pfam" id="PF02826">
    <property type="entry name" value="2-Hacid_dh_C"/>
    <property type="match status" value="1"/>
</dbReference>
<feature type="domain" description="D-isomer specific 2-hydroxyacid dehydrogenase NAD-binding" evidence="1">
    <location>
        <begin position="1"/>
        <end position="25"/>
    </location>
</feature>
<accession>A0A2J6X9X2</accession>